<dbReference type="GO" id="GO:0016747">
    <property type="term" value="F:acyltransferase activity, transferring groups other than amino-acyl groups"/>
    <property type="evidence" value="ECO:0007669"/>
    <property type="project" value="InterPro"/>
</dbReference>
<dbReference type="PANTHER" id="PTHR11161">
    <property type="entry name" value="O-ACYLTRANSFERASE"/>
    <property type="match status" value="1"/>
</dbReference>
<dbReference type="Pfam" id="PF20146">
    <property type="entry name" value="NRF"/>
    <property type="match status" value="1"/>
</dbReference>
<dbReference type="InterPro" id="IPR002656">
    <property type="entry name" value="Acyl_transf_3_dom"/>
</dbReference>
<proteinExistence type="predicted"/>
<feature type="compositionally biased region" description="Basic and acidic residues" evidence="1">
    <location>
        <begin position="1"/>
        <end position="12"/>
    </location>
</feature>
<keyword evidence="2" id="KW-0472">Membrane</keyword>
<feature type="transmembrane region" description="Helical" evidence="2">
    <location>
        <begin position="308"/>
        <end position="329"/>
    </location>
</feature>
<keyword evidence="2" id="KW-1133">Transmembrane helix</keyword>
<feature type="transmembrane region" description="Helical" evidence="2">
    <location>
        <begin position="480"/>
        <end position="501"/>
    </location>
</feature>
<dbReference type="InterPro" id="IPR052728">
    <property type="entry name" value="O2_lipid_transport_reg"/>
</dbReference>
<dbReference type="PANTHER" id="PTHR11161:SF71">
    <property type="entry name" value="NOSE RESISTANT-TO-FLUOXETINE PROTEIN N-TERMINAL DOMAIN-CONTAINING PROTEIN"/>
    <property type="match status" value="1"/>
</dbReference>
<evidence type="ECO:0000313" key="5">
    <source>
        <dbReference type="Proteomes" id="UP000075920"/>
    </source>
</evidence>
<feature type="domain" description="Nose resistant-to-fluoxetine protein N-terminal" evidence="3">
    <location>
        <begin position="93"/>
        <end position="220"/>
    </location>
</feature>
<feature type="transmembrane region" description="Helical" evidence="2">
    <location>
        <begin position="563"/>
        <end position="585"/>
    </location>
</feature>
<feature type="transmembrane region" description="Helical" evidence="2">
    <location>
        <begin position="676"/>
        <end position="693"/>
    </location>
</feature>
<feature type="transmembrane region" description="Helical" evidence="2">
    <location>
        <begin position="234"/>
        <end position="255"/>
    </location>
</feature>
<dbReference type="EnsemblMetazoa" id="AMIN005269-RA">
    <property type="protein sequence ID" value="AMIN005269-PA"/>
    <property type="gene ID" value="AMIN005269"/>
</dbReference>
<evidence type="ECO:0000256" key="2">
    <source>
        <dbReference type="SAM" id="Phobius"/>
    </source>
</evidence>
<reference evidence="4" key="2">
    <citation type="submission" date="2020-05" db="UniProtKB">
        <authorList>
            <consortium name="EnsemblMetazoa"/>
        </authorList>
    </citation>
    <scope>IDENTIFICATION</scope>
    <source>
        <strain evidence="4">MINIMUS1</strain>
    </source>
</reference>
<keyword evidence="2" id="KW-0812">Transmembrane</keyword>
<protein>
    <recommendedName>
        <fullName evidence="3">Nose resistant-to-fluoxetine protein N-terminal domain-containing protein</fullName>
    </recommendedName>
</protein>
<feature type="transmembrane region" description="Helical" evidence="2">
    <location>
        <begin position="605"/>
        <end position="623"/>
    </location>
</feature>
<keyword evidence="5" id="KW-1185">Reference proteome</keyword>
<feature type="transmembrane region" description="Helical" evidence="2">
    <location>
        <begin position="533"/>
        <end position="551"/>
    </location>
</feature>
<feature type="region of interest" description="Disordered" evidence="1">
    <location>
        <begin position="1"/>
        <end position="45"/>
    </location>
</feature>
<evidence type="ECO:0000313" key="4">
    <source>
        <dbReference type="EnsemblMetazoa" id="AMIN005269-PA"/>
    </source>
</evidence>
<dbReference type="AlphaFoldDB" id="A0A182W4K6"/>
<feature type="compositionally biased region" description="Low complexity" evidence="1">
    <location>
        <begin position="722"/>
        <end position="737"/>
    </location>
</feature>
<dbReference type="Proteomes" id="UP000075920">
    <property type="component" value="Unassembled WGS sequence"/>
</dbReference>
<feature type="transmembrane region" description="Helical" evidence="2">
    <location>
        <begin position="349"/>
        <end position="369"/>
    </location>
</feature>
<accession>A0A182W4K6</accession>
<feature type="region of interest" description="Disordered" evidence="1">
    <location>
        <begin position="711"/>
        <end position="737"/>
    </location>
</feature>
<reference evidence="5" key="1">
    <citation type="submission" date="2013-03" db="EMBL/GenBank/DDBJ databases">
        <title>The Genome Sequence of Anopheles minimus MINIMUS1.</title>
        <authorList>
            <consortium name="The Broad Institute Genomics Platform"/>
            <person name="Neafsey D.E."/>
            <person name="Walton C."/>
            <person name="Walker B."/>
            <person name="Young S.K."/>
            <person name="Zeng Q."/>
            <person name="Gargeya S."/>
            <person name="Fitzgerald M."/>
            <person name="Haas B."/>
            <person name="Abouelleil A."/>
            <person name="Allen A.W."/>
            <person name="Alvarado L."/>
            <person name="Arachchi H.M."/>
            <person name="Berlin A.M."/>
            <person name="Chapman S.B."/>
            <person name="Gainer-Dewar J."/>
            <person name="Goldberg J."/>
            <person name="Griggs A."/>
            <person name="Gujja S."/>
            <person name="Hansen M."/>
            <person name="Howarth C."/>
            <person name="Imamovic A."/>
            <person name="Ireland A."/>
            <person name="Larimer J."/>
            <person name="McCowan C."/>
            <person name="Murphy C."/>
            <person name="Pearson M."/>
            <person name="Poon T.W."/>
            <person name="Priest M."/>
            <person name="Roberts A."/>
            <person name="Saif S."/>
            <person name="Shea T."/>
            <person name="Sisk P."/>
            <person name="Sykes S."/>
            <person name="Wortman J."/>
            <person name="Nusbaum C."/>
            <person name="Birren B."/>
        </authorList>
    </citation>
    <scope>NUCLEOTIDE SEQUENCE [LARGE SCALE GENOMIC DNA]</scope>
    <source>
        <strain evidence="5">MINIMUS1</strain>
    </source>
</reference>
<dbReference type="SMART" id="SM00703">
    <property type="entry name" value="NRF"/>
    <property type="match status" value="1"/>
</dbReference>
<name>A0A182W4K6_9DIPT</name>
<evidence type="ECO:0000256" key="1">
    <source>
        <dbReference type="SAM" id="MobiDB-lite"/>
    </source>
</evidence>
<feature type="transmembrane region" description="Helical" evidence="2">
    <location>
        <begin position="635"/>
        <end position="656"/>
    </location>
</feature>
<evidence type="ECO:0000259" key="3">
    <source>
        <dbReference type="SMART" id="SM00703"/>
    </source>
</evidence>
<sequence>MHSTVDERDHTPRTRSGSSVRNEPSCEQVRCHTARSAGSEREMDTRSVRTVATVALLALCLAGHGCTAQPQSTTALELILERIDTALERSLPSGACRLDVNRTLEAARHREEWAVTMLDATVKFPDAIELGASDHLGSYDECLDITSTSDRPIVRAQYCLSRVSMVGFRMRQSTGRNDTASNDVRVRWGVCVPAGCSEQDVGRLLSGVSGYEVIATSCQQRSASSTIGYDRMQIISACVLLAFVLMVVFSTLYGAGGGVNATKSECAGEKTSTGIAVVRAFSAVENLRKLAQLSKDDHGLGCINGIKALSMIFILGGHALVFMAGGPLLNPGFFREQSRLLQNAFLLNSPLLVDTFLLLSGFLFARLLLLELDKRQGRLNFGLLYVFRYIRLTPAYLAVIALYATWLPRLGEGPLWQERITLEQERCQRSWWLNILYVNNYFGTDNVCMFQSWYLATDTQLFVLAPLLLYPMWRYGHRVALFLLGTVTGISMLVPFFVTYVRQLDPTFMIFTTEVSDLQANDYFVNVYGKTHLRATAYLFGLLVGYLVHWMQIKNVRIGRRKLALCWIVSTVCGCSAMFSLTAFYTRLGTENYLHNALYAGLHRFGWSLSNGWLVLACVTGHGRTLKRFLSWRAFVPLSRLTYCAYLTNGLVELYLSASRRTPLYASIPTLTAESISHMILTFLLALLLCLMFESPIHGLEKILLSRFRPTPPSTANREPESNSLSTNNTHSTSEEA</sequence>
<feature type="transmembrane region" description="Helical" evidence="2">
    <location>
        <begin position="381"/>
        <end position="406"/>
    </location>
</feature>
<organism evidence="4 5">
    <name type="scientific">Anopheles minimus</name>
    <dbReference type="NCBI Taxonomy" id="112268"/>
    <lineage>
        <taxon>Eukaryota</taxon>
        <taxon>Metazoa</taxon>
        <taxon>Ecdysozoa</taxon>
        <taxon>Arthropoda</taxon>
        <taxon>Hexapoda</taxon>
        <taxon>Insecta</taxon>
        <taxon>Pterygota</taxon>
        <taxon>Neoptera</taxon>
        <taxon>Endopterygota</taxon>
        <taxon>Diptera</taxon>
        <taxon>Nematocera</taxon>
        <taxon>Culicoidea</taxon>
        <taxon>Culicidae</taxon>
        <taxon>Anophelinae</taxon>
        <taxon>Anopheles</taxon>
    </lineage>
</organism>
<dbReference type="InterPro" id="IPR006621">
    <property type="entry name" value="Nose-resist-to-fluoxetine_N"/>
</dbReference>
<feature type="transmembrane region" description="Helical" evidence="2">
    <location>
        <begin position="453"/>
        <end position="473"/>
    </location>
</feature>
<dbReference type="Pfam" id="PF01757">
    <property type="entry name" value="Acyl_transf_3"/>
    <property type="match status" value="1"/>
</dbReference>
<dbReference type="VEuPathDB" id="VectorBase:AMIN005269"/>